<dbReference type="HOGENOM" id="CLU_026434_0_2_5"/>
<feature type="active site" evidence="6">
    <location>
        <position position="366"/>
    </location>
</feature>
<reference evidence="7 8" key="1">
    <citation type="journal article" date="2012" name="Stand. Genomic Sci.">
        <title>Complete genome sequence of Liberibacter crescens BT-1.</title>
        <authorList>
            <person name="Leonard M.T."/>
            <person name="Fagen J.R."/>
            <person name="Davis-Richardson A.G."/>
            <person name="Davis M.J."/>
            <person name="Triplett E.W."/>
        </authorList>
    </citation>
    <scope>NUCLEOTIDE SEQUENCE [LARGE SCALE GENOMIC DNA]</scope>
    <source>
        <strain evidence="7 8">BT-1</strain>
    </source>
</reference>
<dbReference type="CDD" id="cd02440">
    <property type="entry name" value="AdoMet_MTases"/>
    <property type="match status" value="1"/>
</dbReference>
<dbReference type="InterPro" id="IPR050723">
    <property type="entry name" value="CFA/CMAS"/>
</dbReference>
<dbReference type="eggNOG" id="COG2230">
    <property type="taxonomic scope" value="Bacteria"/>
</dbReference>
<dbReference type="AlphaFoldDB" id="L0ETM6"/>
<proteinExistence type="inferred from homology"/>
<name>L0ETM6_LIBCB</name>
<dbReference type="EMBL" id="CP003789">
    <property type="protein sequence ID" value="AGA64185.1"/>
    <property type="molecule type" value="Genomic_DNA"/>
</dbReference>
<dbReference type="Proteomes" id="UP000010799">
    <property type="component" value="Chromosome"/>
</dbReference>
<keyword evidence="4" id="KW-0949">S-adenosyl-L-methionine</keyword>
<evidence type="ECO:0000256" key="5">
    <source>
        <dbReference type="ARBA" id="ARBA00023098"/>
    </source>
</evidence>
<keyword evidence="5" id="KW-0443">Lipid metabolism</keyword>
<dbReference type="GO" id="GO:0008168">
    <property type="term" value="F:methyltransferase activity"/>
    <property type="evidence" value="ECO:0007669"/>
    <property type="project" value="UniProtKB-KW"/>
</dbReference>
<evidence type="ECO:0000313" key="8">
    <source>
        <dbReference type="Proteomes" id="UP000010799"/>
    </source>
</evidence>
<dbReference type="PIRSF" id="PIRSF003085">
    <property type="entry name" value="CMAS"/>
    <property type="match status" value="1"/>
</dbReference>
<gene>
    <name evidence="7" type="ordered locus">B488_01920</name>
</gene>
<evidence type="ECO:0000256" key="6">
    <source>
        <dbReference type="PIRSR" id="PIRSR003085-1"/>
    </source>
</evidence>
<organism evidence="7 8">
    <name type="scientific">Liberibacter crescens (strain BT-1)</name>
    <dbReference type="NCBI Taxonomy" id="1215343"/>
    <lineage>
        <taxon>Bacteria</taxon>
        <taxon>Pseudomonadati</taxon>
        <taxon>Pseudomonadota</taxon>
        <taxon>Alphaproteobacteria</taxon>
        <taxon>Hyphomicrobiales</taxon>
        <taxon>Rhizobiaceae</taxon>
        <taxon>Liberibacter</taxon>
    </lineage>
</organism>
<comment type="similarity">
    <text evidence="1">Belongs to the CFA/CMAS family.</text>
</comment>
<dbReference type="InterPro" id="IPR003333">
    <property type="entry name" value="CMAS"/>
</dbReference>
<dbReference type="PANTHER" id="PTHR43667:SF2">
    <property type="entry name" value="FATTY ACID C-METHYL TRANSFERASE"/>
    <property type="match status" value="1"/>
</dbReference>
<dbReference type="PANTHER" id="PTHR43667">
    <property type="entry name" value="CYCLOPROPANE-FATTY-ACYL-PHOSPHOLIPID SYNTHASE"/>
    <property type="match status" value="1"/>
</dbReference>
<protein>
    <submittedName>
        <fullName evidence="7">S-adenosyl-L-methionine dependent methyltransferase</fullName>
    </submittedName>
</protein>
<keyword evidence="2 7" id="KW-0489">Methyltransferase</keyword>
<keyword evidence="3 7" id="KW-0808">Transferase</keyword>
<sequence length="386" mass="44855">MFDRQVTNKFLNALNHIEYGVLTLTDPDRKTYSFQGLYQGANAFIDIHDWSFIRSMLRYGDTALAEAYRDGLWNSSDLVELFLFGLQNQATFEKYIYGGMFGKFVSKVVYFFQRNTINGSKKNIHAHYNLGNDFYALWLDPTMTYSSAIFSNKNDSLINAQKRKYNRILERLKPSGTLLEIGCGWGGFAEHALKKGDYRIKGLTISKEQYEFASRRIGSEVVIALEDYRFQEGIYDQIVSIEMFEAVGEAFWSVYFSKIKSLLAKKGKFLIQTITINDTCFKRYKNSGDPIRSFVFPGGMLPSSERLSSEIVKAGLRVTDKFAFGQDYVLTLMHWLNNFERRIKDIKSIGFDEKFIYMWRFYLSYCIAAFKYGRVDVVQWELQHEA</sequence>
<dbReference type="RefSeq" id="WP_015272612.1">
    <property type="nucleotide sequence ID" value="NC_019907.1"/>
</dbReference>
<dbReference type="KEGG" id="lcc:B488_01920"/>
<evidence type="ECO:0000256" key="4">
    <source>
        <dbReference type="ARBA" id="ARBA00022691"/>
    </source>
</evidence>
<dbReference type="SUPFAM" id="SSF53335">
    <property type="entry name" value="S-adenosyl-L-methionine-dependent methyltransferases"/>
    <property type="match status" value="1"/>
</dbReference>
<evidence type="ECO:0000256" key="3">
    <source>
        <dbReference type="ARBA" id="ARBA00022679"/>
    </source>
</evidence>
<dbReference type="InterPro" id="IPR029063">
    <property type="entry name" value="SAM-dependent_MTases_sf"/>
</dbReference>
<dbReference type="Gene3D" id="3.40.50.150">
    <property type="entry name" value="Vaccinia Virus protein VP39"/>
    <property type="match status" value="1"/>
</dbReference>
<evidence type="ECO:0000256" key="2">
    <source>
        <dbReference type="ARBA" id="ARBA00022603"/>
    </source>
</evidence>
<dbReference type="Pfam" id="PF02353">
    <property type="entry name" value="CMAS"/>
    <property type="match status" value="1"/>
</dbReference>
<dbReference type="STRING" id="1215343.B488_01920"/>
<evidence type="ECO:0000313" key="7">
    <source>
        <dbReference type="EMBL" id="AGA64185.1"/>
    </source>
</evidence>
<accession>L0ETM6</accession>
<evidence type="ECO:0000256" key="1">
    <source>
        <dbReference type="ARBA" id="ARBA00010815"/>
    </source>
</evidence>
<dbReference type="GO" id="GO:0032259">
    <property type="term" value="P:methylation"/>
    <property type="evidence" value="ECO:0007669"/>
    <property type="project" value="UniProtKB-KW"/>
</dbReference>
<dbReference type="GO" id="GO:0008610">
    <property type="term" value="P:lipid biosynthetic process"/>
    <property type="evidence" value="ECO:0007669"/>
    <property type="project" value="InterPro"/>
</dbReference>
<keyword evidence="8" id="KW-1185">Reference proteome</keyword>
<dbReference type="PATRIC" id="fig|1215343.11.peg.201"/>